<protein>
    <recommendedName>
        <fullName evidence="3">PKS/mFAS DH domain-containing protein</fullName>
    </recommendedName>
</protein>
<reference evidence="4" key="1">
    <citation type="submission" date="2023-08" db="EMBL/GenBank/DDBJ databases">
        <authorList>
            <person name="Chen Y."/>
            <person name="Shah S."/>
            <person name="Dougan E. K."/>
            <person name="Thang M."/>
            <person name="Chan C."/>
        </authorList>
    </citation>
    <scope>NUCLEOTIDE SEQUENCE</scope>
</reference>
<keyword evidence="2" id="KW-0472">Membrane</keyword>
<dbReference type="InterPro" id="IPR042104">
    <property type="entry name" value="PKS_dehydratase_sf"/>
</dbReference>
<evidence type="ECO:0000259" key="3">
    <source>
        <dbReference type="PROSITE" id="PS52019"/>
    </source>
</evidence>
<proteinExistence type="predicted"/>
<feature type="transmembrane region" description="Helical" evidence="2">
    <location>
        <begin position="242"/>
        <end position="261"/>
    </location>
</feature>
<keyword evidence="2" id="KW-0812">Transmembrane</keyword>
<evidence type="ECO:0000313" key="4">
    <source>
        <dbReference type="EMBL" id="CAJ1396116.1"/>
    </source>
</evidence>
<evidence type="ECO:0000256" key="2">
    <source>
        <dbReference type="SAM" id="Phobius"/>
    </source>
</evidence>
<dbReference type="AlphaFoldDB" id="A0AA36IYU6"/>
<feature type="domain" description="PKS/mFAS DH" evidence="3">
    <location>
        <begin position="1"/>
        <end position="189"/>
    </location>
</feature>
<organism evidence="4 5">
    <name type="scientific">Effrenium voratum</name>
    <dbReference type="NCBI Taxonomy" id="2562239"/>
    <lineage>
        <taxon>Eukaryota</taxon>
        <taxon>Sar</taxon>
        <taxon>Alveolata</taxon>
        <taxon>Dinophyceae</taxon>
        <taxon>Suessiales</taxon>
        <taxon>Symbiodiniaceae</taxon>
        <taxon>Effrenium</taxon>
    </lineage>
</organism>
<dbReference type="InterPro" id="IPR049900">
    <property type="entry name" value="PKS_mFAS_DH"/>
</dbReference>
<comment type="caution">
    <text evidence="4">The sequence shown here is derived from an EMBL/GenBank/DDBJ whole genome shotgun (WGS) entry which is preliminary data.</text>
</comment>
<feature type="region of interest" description="C-terminal hotdog fold" evidence="1">
    <location>
        <begin position="46"/>
        <end position="189"/>
    </location>
</feature>
<evidence type="ECO:0000313" key="5">
    <source>
        <dbReference type="Proteomes" id="UP001178507"/>
    </source>
</evidence>
<dbReference type="Pfam" id="PF14765">
    <property type="entry name" value="PS-DH"/>
    <property type="match status" value="1"/>
</dbReference>
<feature type="transmembrane region" description="Helical" evidence="2">
    <location>
        <begin position="267"/>
        <end position="288"/>
    </location>
</feature>
<sequence>MGSDPEDSIVSIHVEATLVTKTGGWSKVNRPEQDSFELEQLRTQCPDPVDIDLMYSFGRKSGLPLQTRFRTVRHVQKGDKESFARLAMEKDGTHAGFWLGPSLIDGSFQASMALADAATGIGTLKIPLSIRRLQPCGRKFSIAVWSYFQLIDFTDKSTVFRSWLLNDAGEALLYFDHVHLQEVRASLRGFLCARIDLGSACEEEDDEREPLRGGVPISEEEWRNLDWFIGQSMIRPLRCAELIYLIAVPSIATVGGFFTTQKTGFPVIFYFMYLPLLLGSKILEVYILKGWGDIDCNAASIQRAQWAKIGFRHPVMLLIFGSLEHADLFLDVVFTATAFSSGFAAQLPFSLCLEDA</sequence>
<dbReference type="InterPro" id="IPR049551">
    <property type="entry name" value="PKS_DH_C"/>
</dbReference>
<keyword evidence="5" id="KW-1185">Reference proteome</keyword>
<dbReference type="PROSITE" id="PS52019">
    <property type="entry name" value="PKS_MFAS_DH"/>
    <property type="match status" value="1"/>
</dbReference>
<dbReference type="Gene3D" id="3.10.129.110">
    <property type="entry name" value="Polyketide synthase dehydratase"/>
    <property type="match status" value="1"/>
</dbReference>
<comment type="caution">
    <text evidence="1">Lacks conserved residue(s) required for the propagation of feature annotation.</text>
</comment>
<gene>
    <name evidence="4" type="ORF">EVOR1521_LOCUS20393</name>
</gene>
<evidence type="ECO:0000256" key="1">
    <source>
        <dbReference type="PROSITE-ProRule" id="PRU01363"/>
    </source>
</evidence>
<feature type="region of interest" description="N-terminal hotdog fold" evidence="1">
    <location>
        <begin position="1"/>
        <end position="25"/>
    </location>
</feature>
<dbReference type="EMBL" id="CAUJNA010003218">
    <property type="protein sequence ID" value="CAJ1396116.1"/>
    <property type="molecule type" value="Genomic_DNA"/>
</dbReference>
<dbReference type="Proteomes" id="UP001178507">
    <property type="component" value="Unassembled WGS sequence"/>
</dbReference>
<name>A0AA36IYU6_9DINO</name>
<accession>A0AA36IYU6</accession>
<keyword evidence="2" id="KW-1133">Transmembrane helix</keyword>